<dbReference type="InParanoid" id="A0A1Y1N3U0"/>
<evidence type="ECO:0000313" key="7">
    <source>
        <dbReference type="Proteomes" id="UP000327044"/>
    </source>
</evidence>
<keyword evidence="2" id="KW-0560">Oxidoreductase</keyword>
<organism evidence="5">
    <name type="scientific">Photinus pyralis</name>
    <name type="common">Common eastern firefly</name>
    <name type="synonym">Lampyris pyralis</name>
    <dbReference type="NCBI Taxonomy" id="7054"/>
    <lineage>
        <taxon>Eukaryota</taxon>
        <taxon>Metazoa</taxon>
        <taxon>Ecdysozoa</taxon>
        <taxon>Arthropoda</taxon>
        <taxon>Hexapoda</taxon>
        <taxon>Insecta</taxon>
        <taxon>Pterygota</taxon>
        <taxon>Neoptera</taxon>
        <taxon>Endopterygota</taxon>
        <taxon>Coleoptera</taxon>
        <taxon>Polyphaga</taxon>
        <taxon>Elateriformia</taxon>
        <taxon>Elateroidea</taxon>
        <taxon>Lampyridae</taxon>
        <taxon>Lampyrinae</taxon>
        <taxon>Photinus</taxon>
    </lineage>
</organism>
<feature type="domain" description="Ketoreductase" evidence="4">
    <location>
        <begin position="7"/>
        <end position="189"/>
    </location>
</feature>
<dbReference type="OrthoDB" id="417891at2759"/>
<dbReference type="FunFam" id="3.40.50.720:FF:000149">
    <property type="entry name" value="15-hydroxyprostaglandin dehydrogenase [NAD(+)]"/>
    <property type="match status" value="1"/>
</dbReference>
<dbReference type="EMBL" id="GEZM01013524">
    <property type="protein sequence ID" value="JAV92509.1"/>
    <property type="molecule type" value="Transcribed_RNA"/>
</dbReference>
<dbReference type="Pfam" id="PF00106">
    <property type="entry name" value="adh_short"/>
    <property type="match status" value="1"/>
</dbReference>
<reference evidence="6 7" key="2">
    <citation type="journal article" date="2018" name="Elife">
        <title>Firefly genomes illuminate parallel origins of bioluminescence in beetles.</title>
        <authorList>
            <person name="Fallon T.R."/>
            <person name="Lower S.E."/>
            <person name="Chang C.H."/>
            <person name="Bessho-Uehara M."/>
            <person name="Martin G.J."/>
            <person name="Bewick A.J."/>
            <person name="Behringer M."/>
            <person name="Debat H.J."/>
            <person name="Wong I."/>
            <person name="Day J.C."/>
            <person name="Suvorov A."/>
            <person name="Silva C.J."/>
            <person name="Stanger-Hall K.F."/>
            <person name="Hall D.W."/>
            <person name="Schmitz R.J."/>
            <person name="Nelson D.R."/>
            <person name="Lewis S.M."/>
            <person name="Shigenobu S."/>
            <person name="Bybee S.M."/>
            <person name="Larracuente A.M."/>
            <person name="Oba Y."/>
            <person name="Weng J.K."/>
        </authorList>
    </citation>
    <scope>NUCLEOTIDE SEQUENCE [LARGE SCALE GENOMIC DNA]</scope>
    <source>
        <strain evidence="6">1611_PpyrPB1</strain>
        <tissue evidence="6">Whole body</tissue>
    </source>
</reference>
<dbReference type="PANTHER" id="PTHR44229:SF8">
    <property type="entry name" value="ALCOHOL DEHYDROGENASE-RELATED"/>
    <property type="match status" value="1"/>
</dbReference>
<dbReference type="PANTHER" id="PTHR44229">
    <property type="entry name" value="15-HYDROXYPROSTAGLANDIN DEHYDROGENASE [NAD(+)]"/>
    <property type="match status" value="1"/>
</dbReference>
<keyword evidence="7" id="KW-1185">Reference proteome</keyword>
<evidence type="ECO:0000256" key="3">
    <source>
        <dbReference type="RuleBase" id="RU000363"/>
    </source>
</evidence>
<dbReference type="Proteomes" id="UP000327044">
    <property type="component" value="Unassembled WGS sequence"/>
</dbReference>
<dbReference type="GO" id="GO:0016616">
    <property type="term" value="F:oxidoreductase activity, acting on the CH-OH group of donors, NAD or NADP as acceptor"/>
    <property type="evidence" value="ECO:0007669"/>
    <property type="project" value="TreeGrafter"/>
</dbReference>
<dbReference type="Gene3D" id="3.40.50.720">
    <property type="entry name" value="NAD(P)-binding Rossmann-like Domain"/>
    <property type="match status" value="1"/>
</dbReference>
<accession>A0A1Y1N3U0</accession>
<dbReference type="GO" id="GO:0005737">
    <property type="term" value="C:cytoplasm"/>
    <property type="evidence" value="ECO:0007669"/>
    <property type="project" value="TreeGrafter"/>
</dbReference>
<protein>
    <recommendedName>
        <fullName evidence="4">Ketoreductase domain-containing protein</fullName>
    </recommendedName>
</protein>
<dbReference type="InterPro" id="IPR002347">
    <property type="entry name" value="SDR_fam"/>
</dbReference>
<sequence length="267" mass="29355">MFEIYGKVALVTGGAGGIGLAIAKELLKNGLKGVAIVDTNQLRGNAALHDIRQEFGEGKAIFLHHDVSVRSQFEDAFKAVIEAFQNLDIVVNNAGIYNEKDWERTIAVNLMGTVNGTMLALENYLPQNKKGEEAVILNVSSIAAFLFCPAAPSYTASKCGILALTSCMGQHAHYQRKKVRVMAICPSTTATELYTERKSTAINEEYVKLLEDFMEGGGMTYELQWPEDVARGAVQIIKEANNGSIWMAEDKKPPYEVDFVAMNQVKR</sequence>
<dbReference type="SMART" id="SM00822">
    <property type="entry name" value="PKS_KR"/>
    <property type="match status" value="1"/>
</dbReference>
<dbReference type="PRINTS" id="PR00080">
    <property type="entry name" value="SDRFAMILY"/>
</dbReference>
<evidence type="ECO:0000259" key="4">
    <source>
        <dbReference type="SMART" id="SM00822"/>
    </source>
</evidence>
<evidence type="ECO:0000256" key="1">
    <source>
        <dbReference type="ARBA" id="ARBA00006484"/>
    </source>
</evidence>
<dbReference type="SUPFAM" id="SSF51735">
    <property type="entry name" value="NAD(P)-binding Rossmann-fold domains"/>
    <property type="match status" value="1"/>
</dbReference>
<dbReference type="PRINTS" id="PR00081">
    <property type="entry name" value="GDHRDH"/>
</dbReference>
<proteinExistence type="inferred from homology"/>
<dbReference type="EMBL" id="VVIM01000007">
    <property type="protein sequence ID" value="KAB0796095.1"/>
    <property type="molecule type" value="Genomic_DNA"/>
</dbReference>
<dbReference type="FunCoup" id="A0A1Y1N3U0">
    <property type="interactions" value="119"/>
</dbReference>
<evidence type="ECO:0000313" key="5">
    <source>
        <dbReference type="EMBL" id="JAV92509.1"/>
    </source>
</evidence>
<name>A0A1Y1N3U0_PHOPY</name>
<gene>
    <name evidence="6" type="ORF">PPYR_10156</name>
</gene>
<evidence type="ECO:0000256" key="2">
    <source>
        <dbReference type="ARBA" id="ARBA00023002"/>
    </source>
</evidence>
<dbReference type="InterPro" id="IPR057326">
    <property type="entry name" value="KR_dom"/>
</dbReference>
<evidence type="ECO:0000313" key="6">
    <source>
        <dbReference type="EMBL" id="KAB0796095.1"/>
    </source>
</evidence>
<comment type="similarity">
    <text evidence="1 3">Belongs to the short-chain dehydrogenases/reductases (SDR) family.</text>
</comment>
<dbReference type="AlphaFoldDB" id="A0A1Y1N3U0"/>
<reference evidence="5" key="1">
    <citation type="journal article" date="2016" name="Sci. Rep.">
        <title>Molecular characterization of firefly nuptial gifts: a multi-omics approach sheds light on postcopulatory sexual selection.</title>
        <authorList>
            <person name="Al-Wathiqui N."/>
            <person name="Fallon T.R."/>
            <person name="South A."/>
            <person name="Weng J.K."/>
            <person name="Lewis S.M."/>
        </authorList>
    </citation>
    <scope>NUCLEOTIDE SEQUENCE</scope>
</reference>
<dbReference type="InterPro" id="IPR036291">
    <property type="entry name" value="NAD(P)-bd_dom_sf"/>
</dbReference>
<reference evidence="6" key="3">
    <citation type="submission" date="2019-08" db="EMBL/GenBank/DDBJ databases">
        <authorList>
            <consortium name="Photinus pyralis genome working group"/>
            <person name="Fallon T.R."/>
            <person name="Sander Lower S.E."/>
            <person name="Weng J.-K."/>
        </authorList>
    </citation>
    <scope>NUCLEOTIDE SEQUENCE</scope>
    <source>
        <strain evidence="6">1611_PpyrPB1</strain>
        <tissue evidence="6">Whole body</tissue>
    </source>
</reference>